<dbReference type="PANTHER" id="PTHR22916">
    <property type="entry name" value="GLYCOSYLTRANSFERASE"/>
    <property type="match status" value="1"/>
</dbReference>
<dbReference type="AlphaFoldDB" id="A0A511JB25"/>
<gene>
    <name evidence="3" type="ORF">CCO02nite_18450</name>
</gene>
<dbReference type="InterPro" id="IPR029044">
    <property type="entry name" value="Nucleotide-diphossugar_trans"/>
</dbReference>
<feature type="compositionally biased region" description="Low complexity" evidence="1">
    <location>
        <begin position="19"/>
        <end position="58"/>
    </location>
</feature>
<evidence type="ECO:0000259" key="2">
    <source>
        <dbReference type="Pfam" id="PF00535"/>
    </source>
</evidence>
<feature type="domain" description="Glycosyltransferase 2-like" evidence="2">
    <location>
        <begin position="69"/>
        <end position="196"/>
    </location>
</feature>
<dbReference type="GO" id="GO:0016758">
    <property type="term" value="F:hexosyltransferase activity"/>
    <property type="evidence" value="ECO:0007669"/>
    <property type="project" value="UniProtKB-ARBA"/>
</dbReference>
<dbReference type="Proteomes" id="UP000321720">
    <property type="component" value="Unassembled WGS sequence"/>
</dbReference>
<organism evidence="3 4">
    <name type="scientific">Cellulomonas composti</name>
    <dbReference type="NCBI Taxonomy" id="266130"/>
    <lineage>
        <taxon>Bacteria</taxon>
        <taxon>Bacillati</taxon>
        <taxon>Actinomycetota</taxon>
        <taxon>Actinomycetes</taxon>
        <taxon>Micrococcales</taxon>
        <taxon>Cellulomonadaceae</taxon>
        <taxon>Cellulomonas</taxon>
    </lineage>
</organism>
<comment type="caution">
    <text evidence="3">The sequence shown here is derived from an EMBL/GenBank/DDBJ whole genome shotgun (WGS) entry which is preliminary data.</text>
</comment>
<accession>A0A511JB25</accession>
<protein>
    <recommendedName>
        <fullName evidence="2">Glycosyltransferase 2-like domain-containing protein</fullName>
    </recommendedName>
</protein>
<dbReference type="SUPFAM" id="SSF53448">
    <property type="entry name" value="Nucleotide-diphospho-sugar transferases"/>
    <property type="match status" value="1"/>
</dbReference>
<proteinExistence type="predicted"/>
<dbReference type="EMBL" id="BJWG01000007">
    <property type="protein sequence ID" value="GEL95187.1"/>
    <property type="molecule type" value="Genomic_DNA"/>
</dbReference>
<name>A0A511JB25_9CELL</name>
<keyword evidence="4" id="KW-1185">Reference proteome</keyword>
<reference evidence="3 4" key="1">
    <citation type="submission" date="2019-07" db="EMBL/GenBank/DDBJ databases">
        <title>Whole genome shotgun sequence of Cellulomonas composti NBRC 100758.</title>
        <authorList>
            <person name="Hosoyama A."/>
            <person name="Uohara A."/>
            <person name="Ohji S."/>
            <person name="Ichikawa N."/>
        </authorList>
    </citation>
    <scope>NUCLEOTIDE SEQUENCE [LARGE SCALE GENOMIC DNA]</scope>
    <source>
        <strain evidence="3 4">NBRC 100758</strain>
    </source>
</reference>
<feature type="region of interest" description="Disordered" evidence="1">
    <location>
        <begin position="1"/>
        <end position="58"/>
    </location>
</feature>
<dbReference type="PANTHER" id="PTHR22916:SF3">
    <property type="entry name" value="UDP-GLCNAC:BETAGAL BETA-1,3-N-ACETYLGLUCOSAMINYLTRANSFERASE-LIKE PROTEIN 1"/>
    <property type="match status" value="1"/>
</dbReference>
<evidence type="ECO:0000313" key="3">
    <source>
        <dbReference type="EMBL" id="GEL95187.1"/>
    </source>
</evidence>
<dbReference type="CDD" id="cd00761">
    <property type="entry name" value="Glyco_tranf_GTA_type"/>
    <property type="match status" value="1"/>
</dbReference>
<dbReference type="Pfam" id="PF00535">
    <property type="entry name" value="Glycos_transf_2"/>
    <property type="match status" value="1"/>
</dbReference>
<evidence type="ECO:0000256" key="1">
    <source>
        <dbReference type="SAM" id="MobiDB-lite"/>
    </source>
</evidence>
<dbReference type="Gene3D" id="3.90.550.10">
    <property type="entry name" value="Spore Coat Polysaccharide Biosynthesis Protein SpsA, Chain A"/>
    <property type="match status" value="1"/>
</dbReference>
<evidence type="ECO:0000313" key="4">
    <source>
        <dbReference type="Proteomes" id="UP000321720"/>
    </source>
</evidence>
<dbReference type="InterPro" id="IPR001173">
    <property type="entry name" value="Glyco_trans_2-like"/>
</dbReference>
<sequence>MAQDPVTEPEDAEAVQEVPAQEVSAQEASAQEAPEQEAPAQEVPESEVPVVESPSPEAPVLEAPAPLISVVVPTHDVGLWIDECLTSILVDQDVPLEVIVVDDDSKDDTWERLTAWAARDPRVRALRAPGVGGGQARNFGVEQARGPWLAFADGDDLIPRGAYAAMLAAARESGSDLVVGDFLKFSALQTWSPTARWTGFADRRSGVTLAEHPTLVRNRACWNRLFRADFWRESGIAFPSVPRSNDVVPMISALVAARSIDVVPDVVYLYRDRPGGTSMTAQASSEVAVVSYLSQELLCARLLGAVGQDQIDAAYWPMVLDSDGWVHLRRFVLSRDEDVSPSDSSEVPALLGELLAMRRERAFVRLAPEKQVVYALATLGRARWARDVLAAYGDGDLEPAPMDPVEVMRAALAADETGWLLPATMQTFVHTRVIEAIAALSVPLSRERAEELVELAASRPQWFAEPIGAVERPHDTVIRLALHTGAAQPLTEVVAGPDAVALLSLTVRNTVAHLVLDLPAPTRGRASVTLHAYKPGRPETLRGVARVRFDDGAWRANVSASALVSEGTWSLEVWFGDDESAVQVPLEVDRDVIRLEHGRLGLMTVRGKARGVVPATLFRRASPPRRVLRALRRRR</sequence>